<accession>A0AAW8JIC2</accession>
<organism evidence="2 3">
    <name type="scientific">Acinetobacter gerneri</name>
    <dbReference type="NCBI Taxonomy" id="202952"/>
    <lineage>
        <taxon>Bacteria</taxon>
        <taxon>Pseudomonadati</taxon>
        <taxon>Pseudomonadota</taxon>
        <taxon>Gammaproteobacteria</taxon>
        <taxon>Moraxellales</taxon>
        <taxon>Moraxellaceae</taxon>
        <taxon>Acinetobacter</taxon>
    </lineage>
</organism>
<dbReference type="RefSeq" id="WP_308955691.1">
    <property type="nucleotide sequence ID" value="NZ_JAVICY010000007.1"/>
</dbReference>
<dbReference type="Proteomes" id="UP001243195">
    <property type="component" value="Unassembled WGS sequence"/>
</dbReference>
<feature type="transmembrane region" description="Helical" evidence="1">
    <location>
        <begin position="77"/>
        <end position="95"/>
    </location>
</feature>
<keyword evidence="1" id="KW-1133">Transmembrane helix</keyword>
<feature type="transmembrane region" description="Helical" evidence="1">
    <location>
        <begin position="34"/>
        <end position="57"/>
    </location>
</feature>
<name>A0AAW8JIC2_9GAMM</name>
<dbReference type="EMBL" id="JAVIDA010000008">
    <property type="protein sequence ID" value="MDQ9071331.1"/>
    <property type="molecule type" value="Genomic_DNA"/>
</dbReference>
<comment type="caution">
    <text evidence="2">The sequence shown here is derived from an EMBL/GenBank/DDBJ whole genome shotgun (WGS) entry which is preliminary data.</text>
</comment>
<sequence>MYSVHDHLSFKHLIYYTNHMKKNNHITQATKKKIYLILFAIWLIASAYIAYQAQFIGGYLVHVRGMTQEEYQYPLEHVQMLCGFLGLLILNEAYLITSEFSYKHPIFFYFICSITPLFLSAIAVFSAMHAADYLISFILLVLFISLFHFLILPFLLVKFHKIIHKKY</sequence>
<protein>
    <submittedName>
        <fullName evidence="2">Uncharacterized protein</fullName>
    </submittedName>
</protein>
<evidence type="ECO:0000256" key="1">
    <source>
        <dbReference type="SAM" id="Phobius"/>
    </source>
</evidence>
<reference evidence="2" key="1">
    <citation type="submission" date="2023-08" db="EMBL/GenBank/DDBJ databases">
        <title>Emergence of clinically-relevant ST2 carbapenem-resistant Acinetobacter baumannii strains in hospital sewages in Zhejiang, East of China.</title>
        <authorList>
            <person name="Kaichao C."/>
            <person name="Zhang R."/>
        </authorList>
    </citation>
    <scope>NUCLEOTIDE SEQUENCE</scope>
    <source>
        <strain evidence="2">M-SY-60</strain>
    </source>
</reference>
<feature type="transmembrane region" description="Helical" evidence="1">
    <location>
        <begin position="107"/>
        <end position="128"/>
    </location>
</feature>
<feature type="transmembrane region" description="Helical" evidence="1">
    <location>
        <begin position="134"/>
        <end position="157"/>
    </location>
</feature>
<dbReference type="AlphaFoldDB" id="A0AAW8JIC2"/>
<gene>
    <name evidence="2" type="ORF">RFH51_07675</name>
</gene>
<evidence type="ECO:0000313" key="2">
    <source>
        <dbReference type="EMBL" id="MDQ9071331.1"/>
    </source>
</evidence>
<keyword evidence="1" id="KW-0812">Transmembrane</keyword>
<proteinExistence type="predicted"/>
<keyword evidence="1" id="KW-0472">Membrane</keyword>
<evidence type="ECO:0000313" key="3">
    <source>
        <dbReference type="Proteomes" id="UP001243195"/>
    </source>
</evidence>